<gene>
    <name evidence="1" type="ORF">E2986_11154</name>
</gene>
<dbReference type="AlphaFoldDB" id="A0A833SJJ3"/>
<organism evidence="1 2">
    <name type="scientific">Frieseomelitta varia</name>
    <dbReference type="NCBI Taxonomy" id="561572"/>
    <lineage>
        <taxon>Eukaryota</taxon>
        <taxon>Metazoa</taxon>
        <taxon>Ecdysozoa</taxon>
        <taxon>Arthropoda</taxon>
        <taxon>Hexapoda</taxon>
        <taxon>Insecta</taxon>
        <taxon>Pterygota</taxon>
        <taxon>Neoptera</taxon>
        <taxon>Endopterygota</taxon>
        <taxon>Hymenoptera</taxon>
        <taxon>Apocrita</taxon>
        <taxon>Aculeata</taxon>
        <taxon>Apoidea</taxon>
        <taxon>Anthophila</taxon>
        <taxon>Apidae</taxon>
        <taxon>Frieseomelitta</taxon>
    </lineage>
</organism>
<protein>
    <submittedName>
        <fullName evidence="1">Uncharacterized protein</fullName>
    </submittedName>
</protein>
<proteinExistence type="predicted"/>
<dbReference type="EMBL" id="WNWW01000148">
    <property type="protein sequence ID" value="KAF3429667.1"/>
    <property type="molecule type" value="Genomic_DNA"/>
</dbReference>
<name>A0A833SJJ3_9HYME</name>
<dbReference type="Proteomes" id="UP000655588">
    <property type="component" value="Unassembled WGS sequence"/>
</dbReference>
<sequence length="130" mass="14549">MEDSFLDHYCRSMLCVRCVFNFRIGRNPRMESATRSIMRLSIAVRRGCSDGNLGQCYQRVDWMCGTTENAAANSRTSTTLLVILAELTSTVDCTVQMVAIVVVQMSKVSKIWSRGHYSSKVSKCPKVSIP</sequence>
<comment type="caution">
    <text evidence="1">The sequence shown here is derived from an EMBL/GenBank/DDBJ whole genome shotgun (WGS) entry which is preliminary data.</text>
</comment>
<accession>A0A833SJJ3</accession>
<evidence type="ECO:0000313" key="2">
    <source>
        <dbReference type="Proteomes" id="UP000655588"/>
    </source>
</evidence>
<reference evidence="1" key="1">
    <citation type="submission" date="2019-11" db="EMBL/GenBank/DDBJ databases">
        <title>The nuclear and mitochondrial genomes of Frieseomelitta varia - a highly eusocial stingless bee (Meliponini) with a permanently sterile worker caste.</title>
        <authorList>
            <person name="Freitas F.C.P."/>
            <person name="Lourenco A.P."/>
            <person name="Nunes F.M.F."/>
            <person name="Paschoal A.R."/>
            <person name="Abreu F.C.P."/>
            <person name="Barbin F.O."/>
            <person name="Bataglia L."/>
            <person name="Cardoso-Junior C.A.M."/>
            <person name="Cervoni M.S."/>
            <person name="Silva S.R."/>
            <person name="Dalarmi F."/>
            <person name="Del Lama M.A."/>
            <person name="Depintor T.S."/>
            <person name="Ferreira K.M."/>
            <person name="Goria P.S."/>
            <person name="Jaskot M.C."/>
            <person name="Lago D.C."/>
            <person name="Luna-Lucena D."/>
            <person name="Moda L.M."/>
            <person name="Nascimento L."/>
            <person name="Pedrino M."/>
            <person name="Rabico F.O."/>
            <person name="Sanches F.C."/>
            <person name="Santos D.E."/>
            <person name="Santos C.G."/>
            <person name="Vieira J."/>
            <person name="Lopes T.F."/>
            <person name="Barchuk A.R."/>
            <person name="Hartfelder K."/>
            <person name="Simoes Z.L.P."/>
            <person name="Bitondi M.M.G."/>
            <person name="Pinheiro D.G."/>
        </authorList>
    </citation>
    <scope>NUCLEOTIDE SEQUENCE</scope>
    <source>
        <strain evidence="1">USP_RPSP 00005682</strain>
        <tissue evidence="1">Whole individual</tissue>
    </source>
</reference>
<evidence type="ECO:0000313" key="1">
    <source>
        <dbReference type="EMBL" id="KAF3429667.1"/>
    </source>
</evidence>
<keyword evidence="2" id="KW-1185">Reference proteome</keyword>